<dbReference type="SMART" id="SM00924">
    <property type="entry name" value="MgtE_N"/>
    <property type="match status" value="1"/>
</dbReference>
<dbReference type="InterPro" id="IPR000644">
    <property type="entry name" value="CBS_dom"/>
</dbReference>
<dbReference type="Pfam" id="PF00571">
    <property type="entry name" value="CBS"/>
    <property type="match status" value="2"/>
</dbReference>
<dbReference type="InterPro" id="IPR006669">
    <property type="entry name" value="MgtE_transporter"/>
</dbReference>
<evidence type="ECO:0000256" key="6">
    <source>
        <dbReference type="ARBA" id="ARBA00022989"/>
    </source>
</evidence>
<evidence type="ECO:0000256" key="1">
    <source>
        <dbReference type="ARBA" id="ARBA00004141"/>
    </source>
</evidence>
<evidence type="ECO:0000256" key="4">
    <source>
        <dbReference type="ARBA" id="ARBA00022692"/>
    </source>
</evidence>
<keyword evidence="9" id="KW-1003">Cell membrane</keyword>
<dbReference type="InterPro" id="IPR006668">
    <property type="entry name" value="Mg_transptr_MgtE_intracell_dom"/>
</dbReference>
<dbReference type="RefSeq" id="WP_186873929.1">
    <property type="nucleotide sequence ID" value="NZ_JACOOR010000009.1"/>
</dbReference>
<sequence>MAIGSYDREELDELLESRQFRKLREMMSEMNEVDIAEFIEEQEPEKKVLVYRMLPKELAADVFSFLEVEDQEHIINSITDYELGKIIEDLYVDDAVDMLEELPAIVVKRVLQNATPQTRNLINQFLQYPENSAGSIMTAEYIGLKRNMTVEQAFAYIRENGVDKETIYTCFVTDSKRCLQGVVTVKDLLMNPYDTVIKDIMDENIIYAVTTEDREDVVETFNKYDLLCLPVVDHEDRLVGIVTVDDAVEVMEQEATEDFEKMAAMFPSEKPYLKTGVLELTKNRLPWLLILMFTSILSGTVLMDYEHAIQVLPLLLSFVPMLMDTSGNCGNQSSTMVIRGMAVGEIELKDVLRVIWKEFRVGLLCGLVLAAANFVRLMLQYPGRPMLSMAVVLSLVAAIVLAKIIGCVLPMLAEKMKLDPAIMAAPLITTIVDVGSLLIYFRVACALLNLA</sequence>
<dbReference type="Gene3D" id="3.10.580.10">
    <property type="entry name" value="CBS-domain"/>
    <property type="match status" value="1"/>
</dbReference>
<dbReference type="SUPFAM" id="SSF158791">
    <property type="entry name" value="MgtE N-terminal domain-like"/>
    <property type="match status" value="1"/>
</dbReference>
<evidence type="ECO:0000313" key="11">
    <source>
        <dbReference type="EMBL" id="MBC5660990.1"/>
    </source>
</evidence>
<feature type="transmembrane region" description="Helical" evidence="9">
    <location>
        <begin position="385"/>
        <end position="409"/>
    </location>
</feature>
<feature type="domain" description="CBS" evidence="10">
    <location>
        <begin position="201"/>
        <end position="257"/>
    </location>
</feature>
<dbReference type="SMART" id="SM00116">
    <property type="entry name" value="CBS"/>
    <property type="match status" value="2"/>
</dbReference>
<proteinExistence type="inferred from homology"/>
<dbReference type="GO" id="GO:0046872">
    <property type="term" value="F:metal ion binding"/>
    <property type="evidence" value="ECO:0007669"/>
    <property type="project" value="UniProtKB-KW"/>
</dbReference>
<accession>A0A923LE39</accession>
<keyword evidence="8" id="KW-0129">CBS domain</keyword>
<comment type="function">
    <text evidence="9">Acts as a magnesium transporter.</text>
</comment>
<comment type="subcellular location">
    <subcellularLocation>
        <location evidence="9">Cell membrane</location>
        <topology evidence="9">Multi-pass membrane protein</topology>
    </subcellularLocation>
    <subcellularLocation>
        <location evidence="1">Membrane</location>
        <topology evidence="1">Multi-pass membrane protein</topology>
    </subcellularLocation>
</comment>
<evidence type="ECO:0000256" key="5">
    <source>
        <dbReference type="ARBA" id="ARBA00022842"/>
    </source>
</evidence>
<dbReference type="GO" id="GO:0015095">
    <property type="term" value="F:magnesium ion transmembrane transporter activity"/>
    <property type="evidence" value="ECO:0007669"/>
    <property type="project" value="UniProtKB-UniRule"/>
</dbReference>
<dbReference type="Pfam" id="PF03448">
    <property type="entry name" value="MgtE_N"/>
    <property type="match status" value="1"/>
</dbReference>
<dbReference type="InterPro" id="IPR046342">
    <property type="entry name" value="CBS_dom_sf"/>
</dbReference>
<keyword evidence="4 9" id="KW-0812">Transmembrane</keyword>
<dbReference type="InterPro" id="IPR038076">
    <property type="entry name" value="MgtE_N_sf"/>
</dbReference>
<comment type="caution">
    <text evidence="9">Lacks conserved residue(s) required for the propagation of feature annotation.</text>
</comment>
<dbReference type="EMBL" id="JACOOR010000009">
    <property type="protein sequence ID" value="MBC5660990.1"/>
    <property type="molecule type" value="Genomic_DNA"/>
</dbReference>
<name>A0A923LE39_9FIRM</name>
<dbReference type="SUPFAM" id="SSF54631">
    <property type="entry name" value="CBS-domain pair"/>
    <property type="match status" value="1"/>
</dbReference>
<evidence type="ECO:0000259" key="10">
    <source>
        <dbReference type="PROSITE" id="PS51371"/>
    </source>
</evidence>
<dbReference type="InterPro" id="IPR006667">
    <property type="entry name" value="SLC41_membr_dom"/>
</dbReference>
<feature type="transmembrane region" description="Helical" evidence="9">
    <location>
        <begin position="359"/>
        <end position="379"/>
    </location>
</feature>
<comment type="subunit">
    <text evidence="9">Homodimer.</text>
</comment>
<evidence type="ECO:0000256" key="2">
    <source>
        <dbReference type="ARBA" id="ARBA00009749"/>
    </source>
</evidence>
<feature type="transmembrane region" description="Helical" evidence="9">
    <location>
        <begin position="421"/>
        <end position="441"/>
    </location>
</feature>
<gene>
    <name evidence="11" type="primary">mgtE</name>
    <name evidence="11" type="ORF">H8S44_14605</name>
</gene>
<organism evidence="11 12">
    <name type="scientific">Anaerosacchariphilus hominis</name>
    <dbReference type="NCBI Taxonomy" id="2763017"/>
    <lineage>
        <taxon>Bacteria</taxon>
        <taxon>Bacillati</taxon>
        <taxon>Bacillota</taxon>
        <taxon>Clostridia</taxon>
        <taxon>Lachnospirales</taxon>
        <taxon>Lachnospiraceae</taxon>
        <taxon>Anaerosacchariphilus</taxon>
    </lineage>
</organism>
<evidence type="ECO:0000256" key="3">
    <source>
        <dbReference type="ARBA" id="ARBA00022448"/>
    </source>
</evidence>
<dbReference type="InterPro" id="IPR036739">
    <property type="entry name" value="SLC41_membr_dom_sf"/>
</dbReference>
<reference evidence="11" key="1">
    <citation type="submission" date="2020-08" db="EMBL/GenBank/DDBJ databases">
        <title>Genome public.</title>
        <authorList>
            <person name="Liu C."/>
            <person name="Sun Q."/>
        </authorList>
    </citation>
    <scope>NUCLEOTIDE SEQUENCE</scope>
    <source>
        <strain evidence="11">NSJ-68</strain>
    </source>
</reference>
<keyword evidence="7 9" id="KW-0472">Membrane</keyword>
<keyword evidence="9" id="KW-0479">Metal-binding</keyword>
<comment type="similarity">
    <text evidence="2 9">Belongs to the SLC41A transporter family.</text>
</comment>
<dbReference type="PANTHER" id="PTHR43773:SF1">
    <property type="entry name" value="MAGNESIUM TRANSPORTER MGTE"/>
    <property type="match status" value="1"/>
</dbReference>
<keyword evidence="5 9" id="KW-0460">Magnesium</keyword>
<keyword evidence="12" id="KW-1185">Reference proteome</keyword>
<protein>
    <recommendedName>
        <fullName evidence="9">Magnesium transporter MgtE</fullName>
    </recommendedName>
</protein>
<evidence type="ECO:0000256" key="8">
    <source>
        <dbReference type="PROSITE-ProRule" id="PRU00703"/>
    </source>
</evidence>
<comment type="caution">
    <text evidence="11">The sequence shown here is derived from an EMBL/GenBank/DDBJ whole genome shotgun (WGS) entry which is preliminary data.</text>
</comment>
<evidence type="ECO:0000313" key="12">
    <source>
        <dbReference type="Proteomes" id="UP000649345"/>
    </source>
</evidence>
<evidence type="ECO:0000256" key="7">
    <source>
        <dbReference type="ARBA" id="ARBA00023136"/>
    </source>
</evidence>
<dbReference type="CDD" id="cd04606">
    <property type="entry name" value="CBS_pair_Mg_transporter"/>
    <property type="match status" value="1"/>
</dbReference>
<dbReference type="GO" id="GO:0005886">
    <property type="term" value="C:plasma membrane"/>
    <property type="evidence" value="ECO:0007669"/>
    <property type="project" value="UniProtKB-SubCell"/>
</dbReference>
<dbReference type="Proteomes" id="UP000649345">
    <property type="component" value="Unassembled WGS sequence"/>
</dbReference>
<dbReference type="NCBIfam" id="TIGR00400">
    <property type="entry name" value="mgtE"/>
    <property type="match status" value="1"/>
</dbReference>
<evidence type="ECO:0000256" key="9">
    <source>
        <dbReference type="RuleBase" id="RU362011"/>
    </source>
</evidence>
<keyword evidence="3 9" id="KW-0813">Transport</keyword>
<dbReference type="SUPFAM" id="SSF161093">
    <property type="entry name" value="MgtE membrane domain-like"/>
    <property type="match status" value="1"/>
</dbReference>
<keyword evidence="6 9" id="KW-1133">Transmembrane helix</keyword>
<dbReference type="PROSITE" id="PS51371">
    <property type="entry name" value="CBS"/>
    <property type="match status" value="1"/>
</dbReference>
<dbReference type="Gene3D" id="1.25.60.10">
    <property type="entry name" value="MgtE N-terminal domain-like"/>
    <property type="match status" value="1"/>
</dbReference>
<dbReference type="Pfam" id="PF01769">
    <property type="entry name" value="MgtE"/>
    <property type="match status" value="1"/>
</dbReference>
<dbReference type="AlphaFoldDB" id="A0A923LE39"/>
<dbReference type="PANTHER" id="PTHR43773">
    <property type="entry name" value="MAGNESIUM TRANSPORTER MGTE"/>
    <property type="match status" value="1"/>
</dbReference>
<dbReference type="Gene3D" id="1.10.357.20">
    <property type="entry name" value="SLC41 divalent cation transporters, integral membrane domain"/>
    <property type="match status" value="1"/>
</dbReference>